<dbReference type="Proteomes" id="UP000050346">
    <property type="component" value="Unassembled WGS sequence"/>
</dbReference>
<keyword evidence="2" id="KW-0808">Transferase</keyword>
<dbReference type="InterPro" id="IPR005079">
    <property type="entry name" value="Peptidase_C45_hydrolase"/>
</dbReference>
<dbReference type="AlphaFoldDB" id="A0A0P9Q3J9"/>
<dbReference type="Pfam" id="PF03417">
    <property type="entry name" value="AAT"/>
    <property type="match status" value="1"/>
</dbReference>
<dbReference type="NCBIfam" id="NF040521">
    <property type="entry name" value="C45_proenzyme"/>
    <property type="match status" value="1"/>
</dbReference>
<sequence length="345" mass="37894">MLAQLHIVGSAFELGRRLGEFGRQSVQGKLRTLPFWQRLASLADTDKARQMKTLVQEWFPRYWQEIEGLAVGLELPVDEVFMWNCRGDFPGLGSVDGCTTVFGQTEHGTLIAHNEDGLPQLREDCGIVHVRPDEGAAFISFVYPGSLPGHTFAVNEFGVVATVNNIRPTDIPVGLPRMILGRASLDARTVNEAIAAVSLIPRAGAFHHVFGQAGSSRIVSVEATSDAVAVREVEVPTGHSNHLVDRSFRDFKQIVTGSSGTRQCRVDQLLADSDRQLDLTRSLQILRDEVSTTLPVYRCAEDDPDDENTLATATFTLTSSSVEWRVYARRATEHPDAQGAVELAQ</sequence>
<dbReference type="PATRIC" id="fig|235272.12.peg.2528"/>
<gene>
    <name evidence="2" type="ORF">ALO71_01871</name>
</gene>
<evidence type="ECO:0000259" key="1">
    <source>
        <dbReference type="Pfam" id="PF03417"/>
    </source>
</evidence>
<reference evidence="2 3" key="1">
    <citation type="submission" date="2015-09" db="EMBL/GenBank/DDBJ databases">
        <title>Genome announcement of multiple Pseudomonas syringae strains.</title>
        <authorList>
            <person name="Thakur S."/>
            <person name="Wang P.W."/>
            <person name="Gong Y."/>
            <person name="Weir B.S."/>
            <person name="Guttman D.S."/>
        </authorList>
    </citation>
    <scope>NUCLEOTIDE SEQUENCE [LARGE SCALE GENOMIC DNA]</scope>
    <source>
        <strain evidence="2 3">ICMP9150</strain>
    </source>
</reference>
<comment type="caution">
    <text evidence="2">The sequence shown here is derived from an EMBL/GenBank/DDBJ whole genome shotgun (WGS) entry which is preliminary data.</text>
</comment>
<dbReference type="RefSeq" id="WP_044324415.1">
    <property type="nucleotide sequence ID" value="NZ_JYHG01000057.1"/>
</dbReference>
<dbReference type="InterPro" id="IPR047794">
    <property type="entry name" value="C45_proenzyme-like"/>
</dbReference>
<dbReference type="InterPro" id="IPR047801">
    <property type="entry name" value="Peptidase_C45"/>
</dbReference>
<dbReference type="GO" id="GO:0016740">
    <property type="term" value="F:transferase activity"/>
    <property type="evidence" value="ECO:0007669"/>
    <property type="project" value="UniProtKB-KW"/>
</dbReference>
<dbReference type="Gene3D" id="1.10.10.2120">
    <property type="match status" value="1"/>
</dbReference>
<dbReference type="Gene3D" id="3.60.60.10">
    <property type="entry name" value="Penicillin V Acylase, Chain A"/>
    <property type="match status" value="1"/>
</dbReference>
<dbReference type="PANTHER" id="PTHR34180:SF1">
    <property type="entry name" value="BETA-ALANYL-DOPAMINE_CARCININE HYDROLASE"/>
    <property type="match status" value="1"/>
</dbReference>
<dbReference type="EMBL" id="LJQG01000001">
    <property type="protein sequence ID" value="KPX25318.1"/>
    <property type="molecule type" value="Genomic_DNA"/>
</dbReference>
<evidence type="ECO:0000313" key="3">
    <source>
        <dbReference type="Proteomes" id="UP000050346"/>
    </source>
</evidence>
<name>A0A0P9Q3J9_PSEA0</name>
<dbReference type="PANTHER" id="PTHR34180">
    <property type="entry name" value="PEPTIDASE C45"/>
    <property type="match status" value="1"/>
</dbReference>
<protein>
    <submittedName>
        <fullName evidence="2">Acyl-coenzyme A:6-aminopenicillanic acid acyl-transferase</fullName>
    </submittedName>
</protein>
<evidence type="ECO:0000313" key="2">
    <source>
        <dbReference type="EMBL" id="KPX25318.1"/>
    </source>
</evidence>
<accession>A0A0P9Q3J9</accession>
<organism evidence="2 3">
    <name type="scientific">Pseudomonas amygdali pv. dendropanacis</name>
    <dbReference type="NCBI Taxonomy" id="235272"/>
    <lineage>
        <taxon>Bacteria</taxon>
        <taxon>Pseudomonadati</taxon>
        <taxon>Pseudomonadota</taxon>
        <taxon>Gammaproteobacteria</taxon>
        <taxon>Pseudomonadales</taxon>
        <taxon>Pseudomonadaceae</taxon>
        <taxon>Pseudomonas</taxon>
        <taxon>Pseudomonas amygdali</taxon>
    </lineage>
</organism>
<feature type="domain" description="Peptidase C45 hydrolase" evidence="1">
    <location>
        <begin position="106"/>
        <end position="323"/>
    </location>
</feature>
<proteinExistence type="predicted"/>